<dbReference type="PROSITE" id="PS51892">
    <property type="entry name" value="SUBTILASE"/>
    <property type="match status" value="1"/>
</dbReference>
<evidence type="ECO:0000313" key="4">
    <source>
        <dbReference type="Proteomes" id="UP000665025"/>
    </source>
</evidence>
<keyword evidence="1" id="KW-0645">Protease</keyword>
<evidence type="ECO:0000313" key="3">
    <source>
        <dbReference type="EMBL" id="QTL36456.1"/>
    </source>
</evidence>
<dbReference type="Gene3D" id="3.40.50.200">
    <property type="entry name" value="Peptidase S8/S53 domain"/>
    <property type="match status" value="1"/>
</dbReference>
<feature type="active site" description="Charge relay system" evidence="1">
    <location>
        <position position="186"/>
    </location>
</feature>
<protein>
    <recommendedName>
        <fullName evidence="2">Peptidase S8/S53 domain-containing protein</fullName>
    </recommendedName>
</protein>
<comment type="similarity">
    <text evidence="1">Belongs to the peptidase S8 family.</text>
</comment>
<keyword evidence="1" id="KW-0378">Hydrolase</keyword>
<dbReference type="EMBL" id="CP072425">
    <property type="protein sequence ID" value="QTL36456.1"/>
    <property type="molecule type" value="Genomic_DNA"/>
</dbReference>
<evidence type="ECO:0000259" key="2">
    <source>
        <dbReference type="Pfam" id="PF00082"/>
    </source>
</evidence>
<evidence type="ECO:0000256" key="1">
    <source>
        <dbReference type="PROSITE-ProRule" id="PRU01240"/>
    </source>
</evidence>
<dbReference type="InterPro" id="IPR000209">
    <property type="entry name" value="Peptidase_S8/S53_dom"/>
</dbReference>
<dbReference type="SUPFAM" id="SSF52743">
    <property type="entry name" value="Subtilisin-like"/>
    <property type="match status" value="1"/>
</dbReference>
<feature type="domain" description="Peptidase S8/S53" evidence="2">
    <location>
        <begin position="5"/>
        <end position="147"/>
    </location>
</feature>
<accession>A0ABX7V6F9</accession>
<dbReference type="Pfam" id="PF00082">
    <property type="entry name" value="Peptidase_S8"/>
    <property type="match status" value="1"/>
</dbReference>
<organism evidence="3 4">
    <name type="scientific">Pseudoalteromonas viridis</name>
    <dbReference type="NCBI Taxonomy" id="339617"/>
    <lineage>
        <taxon>Bacteria</taxon>
        <taxon>Pseudomonadati</taxon>
        <taxon>Pseudomonadota</taxon>
        <taxon>Gammaproteobacteria</taxon>
        <taxon>Alteromonadales</taxon>
        <taxon>Pseudoalteromonadaceae</taxon>
        <taxon>Pseudoalteromonas</taxon>
    </lineage>
</organism>
<keyword evidence="1" id="KW-0720">Serine protease</keyword>
<gene>
    <name evidence="3" type="ORF">J5X90_05255</name>
</gene>
<feature type="active site" description="Charge relay system" evidence="1">
    <location>
        <position position="40"/>
    </location>
</feature>
<dbReference type="InterPro" id="IPR036852">
    <property type="entry name" value="Peptidase_S8/S53_dom_sf"/>
</dbReference>
<keyword evidence="4" id="KW-1185">Reference proteome</keyword>
<feature type="active site" description="Charge relay system" evidence="1">
    <location>
        <position position="10"/>
    </location>
</feature>
<proteinExistence type="inferred from homology"/>
<sequence>MLQPKIAVLDTGIDLAHLTINTDNLSSVLVSEKAQTPGQHAALVINIIGTVCPDAKIQHVGIMGPNGNANGLDLYRGLKWCLGQDDIDVICLSLCYRNQAPIPEIENLLTELQDKGVVIIASRHNDFPGESAYPADCDTTIGVDQLDGLKLGKYKILDDDHKILGMNGHGIITQLGKQKVSLDGNSFSAPILAARIANSRVQGKCYSLNDTWQVLAS</sequence>
<dbReference type="RefSeq" id="WP_209053014.1">
    <property type="nucleotide sequence ID" value="NZ_CP072425.1"/>
</dbReference>
<dbReference type="Proteomes" id="UP000665025">
    <property type="component" value="Chromosome 1"/>
</dbReference>
<name>A0ABX7V6F9_9GAMM</name>
<reference evidence="3 4" key="1">
    <citation type="submission" date="2021-03" db="EMBL/GenBank/DDBJ databases">
        <title>Complete Genome of Pseudoalteromonas viridis Strain BBR56, a new biocontrol bacterial candidate.</title>
        <authorList>
            <person name="Handayani D.P."/>
            <person name="Isnansetyo A."/>
            <person name="Istiqomah I."/>
            <person name="Jumina J."/>
        </authorList>
    </citation>
    <scope>NUCLEOTIDE SEQUENCE [LARGE SCALE GENOMIC DNA]</scope>
    <source>
        <strain evidence="3 4">BBR56</strain>
    </source>
</reference>